<accession>A0A2Z3H9F2</accession>
<name>A0A2Z3H9F2_9BACT</name>
<keyword evidence="1" id="KW-0732">Signal</keyword>
<dbReference type="KEGG" id="gog:C1280_23300"/>
<dbReference type="AlphaFoldDB" id="A0A2Z3H9F2"/>
<evidence type="ECO:0000313" key="3">
    <source>
        <dbReference type="Proteomes" id="UP000245802"/>
    </source>
</evidence>
<feature type="chain" id="PRO_5016384922" evidence="1">
    <location>
        <begin position="23"/>
        <end position="235"/>
    </location>
</feature>
<feature type="signal peptide" evidence="1">
    <location>
        <begin position="1"/>
        <end position="22"/>
    </location>
</feature>
<reference evidence="2 3" key="1">
    <citation type="submission" date="2018-01" db="EMBL/GenBank/DDBJ databases">
        <title>G. obscuriglobus.</title>
        <authorList>
            <person name="Franke J."/>
            <person name="Blomberg W."/>
            <person name="Selmecki A."/>
        </authorList>
    </citation>
    <scope>NUCLEOTIDE SEQUENCE [LARGE SCALE GENOMIC DNA]</scope>
    <source>
        <strain evidence="2 3">DSM 5831</strain>
    </source>
</reference>
<keyword evidence="3" id="KW-1185">Reference proteome</keyword>
<gene>
    <name evidence="2" type="ORF">C1280_23300</name>
</gene>
<protein>
    <submittedName>
        <fullName evidence="2">Uncharacterized protein</fullName>
    </submittedName>
</protein>
<organism evidence="2 3">
    <name type="scientific">Gemmata obscuriglobus</name>
    <dbReference type="NCBI Taxonomy" id="114"/>
    <lineage>
        <taxon>Bacteria</taxon>
        <taxon>Pseudomonadati</taxon>
        <taxon>Planctomycetota</taxon>
        <taxon>Planctomycetia</taxon>
        <taxon>Gemmatales</taxon>
        <taxon>Gemmataceae</taxon>
        <taxon>Gemmata</taxon>
    </lineage>
</organism>
<evidence type="ECO:0000256" key="1">
    <source>
        <dbReference type="SAM" id="SignalP"/>
    </source>
</evidence>
<dbReference type="Proteomes" id="UP000245802">
    <property type="component" value="Chromosome"/>
</dbReference>
<sequence length="235" mass="25650">MFLALAMLAAFAALATSALLFAAKRDPAFYTAAASRPIDYDSHEKAAKLLTRVLDLQNDIRAKETWGDTFTAEELNCFFAENMGAKDGLCELLPKGFHSPRIAIDGDRLKIGLRYREGFWSGVIWLEAKIWLVADQVNVAAVEVCDLKAGAIPFGSQSILDRIGDVARESSMSVTWYRNKSNPVGVFKFFAKQPRPTSQILTLEVKDGKLAIAGRSFLETAPAVPAGVNPVAQLP</sequence>
<dbReference type="EMBL" id="CP025958">
    <property type="protein sequence ID" value="AWM39635.1"/>
    <property type="molecule type" value="Genomic_DNA"/>
</dbReference>
<evidence type="ECO:0000313" key="2">
    <source>
        <dbReference type="EMBL" id="AWM39635.1"/>
    </source>
</evidence>
<proteinExistence type="predicted"/>